<feature type="transmembrane region" description="Helical" evidence="1">
    <location>
        <begin position="56"/>
        <end position="77"/>
    </location>
</feature>
<comment type="caution">
    <text evidence="2">The sequence shown here is derived from an EMBL/GenBank/DDBJ whole genome shotgun (WGS) entry which is preliminary data.</text>
</comment>
<feature type="transmembrane region" description="Helical" evidence="1">
    <location>
        <begin position="232"/>
        <end position="262"/>
    </location>
</feature>
<dbReference type="Pfam" id="PF14897">
    <property type="entry name" value="EpsG"/>
    <property type="match status" value="1"/>
</dbReference>
<gene>
    <name evidence="2" type="ORF">JEQ07_21155</name>
</gene>
<feature type="transmembrane region" description="Helical" evidence="1">
    <location>
        <begin position="313"/>
        <end position="329"/>
    </location>
</feature>
<keyword evidence="3" id="KW-1185">Reference proteome</keyword>
<protein>
    <submittedName>
        <fullName evidence="2">EpsG family protein</fullName>
    </submittedName>
</protein>
<evidence type="ECO:0000313" key="2">
    <source>
        <dbReference type="EMBL" id="MBI6182893.1"/>
    </source>
</evidence>
<dbReference type="EMBL" id="JAEHSL010000023">
    <property type="protein sequence ID" value="MBI6182893.1"/>
    <property type="molecule type" value="Genomic_DNA"/>
</dbReference>
<keyword evidence="1" id="KW-0472">Membrane</keyword>
<feature type="transmembrane region" description="Helical" evidence="1">
    <location>
        <begin position="98"/>
        <end position="120"/>
    </location>
</feature>
<keyword evidence="1" id="KW-0812">Transmembrane</keyword>
<evidence type="ECO:0000313" key="3">
    <source>
        <dbReference type="Proteomes" id="UP000639004"/>
    </source>
</evidence>
<dbReference type="InterPro" id="IPR049458">
    <property type="entry name" value="EpsG-like"/>
</dbReference>
<dbReference type="RefSeq" id="WP_198642556.1">
    <property type="nucleotide sequence ID" value="NZ_JAEHSL010000023.1"/>
</dbReference>
<reference evidence="2 3" key="1">
    <citation type="submission" date="2020-12" db="EMBL/GenBank/DDBJ databases">
        <title>Enhanced detection system for hospital associated transmission using whole genome sequencing surveillance.</title>
        <authorList>
            <person name="Harrison L.H."/>
            <person name="Van Tyne D."/>
            <person name="Marsh J.W."/>
            <person name="Griffith M.P."/>
            <person name="Snyder D.J."/>
            <person name="Cooper V.S."/>
            <person name="Mustapha M."/>
        </authorList>
    </citation>
    <scope>NUCLEOTIDE SEQUENCE [LARGE SCALE GENOMIC DNA]</scope>
    <source>
        <strain evidence="2 3">SER00238</strain>
    </source>
</reference>
<feature type="transmembrane region" description="Helical" evidence="1">
    <location>
        <begin position="12"/>
        <end position="36"/>
    </location>
</feature>
<feature type="transmembrane region" description="Helical" evidence="1">
    <location>
        <begin position="165"/>
        <end position="194"/>
    </location>
</feature>
<feature type="transmembrane region" description="Helical" evidence="1">
    <location>
        <begin position="335"/>
        <end position="352"/>
    </location>
</feature>
<accession>A0ABS0TZN4</accession>
<organism evidence="2 3">
    <name type="scientific">Serratia proteamaculans</name>
    <dbReference type="NCBI Taxonomy" id="28151"/>
    <lineage>
        <taxon>Bacteria</taxon>
        <taxon>Pseudomonadati</taxon>
        <taxon>Pseudomonadota</taxon>
        <taxon>Gammaproteobacteria</taxon>
        <taxon>Enterobacterales</taxon>
        <taxon>Yersiniaceae</taxon>
        <taxon>Serratia</taxon>
    </lineage>
</organism>
<feature type="transmembrane region" description="Helical" evidence="1">
    <location>
        <begin position="200"/>
        <end position="220"/>
    </location>
</feature>
<name>A0ABS0TZN4_SERPR</name>
<feature type="transmembrane region" description="Helical" evidence="1">
    <location>
        <begin position="282"/>
        <end position="301"/>
    </location>
</feature>
<keyword evidence="1" id="KW-1133">Transmembrane helix</keyword>
<evidence type="ECO:0000256" key="1">
    <source>
        <dbReference type="SAM" id="Phobius"/>
    </source>
</evidence>
<feature type="transmembrane region" description="Helical" evidence="1">
    <location>
        <begin position="126"/>
        <end position="144"/>
    </location>
</feature>
<sequence length="404" mass="46703">MSINKMEFKLYELLFGMLLIFSIAIGLFSPLLAFYFSLSLLVIFPTFFANRYLRVYLSVFAIVCGCIIFSSRGYFLSTSDDFAHYYSAYKELLKGGSIAQYSQGIEFLISLYFKITIILFGELKPTALFFLVSFFSCFTFYLWLEKYGLDQLEGTKKSLCVASCIGFFMFALSTQLMRQMIATPFLLFALSYGLKNKKGIISMILAIGGHLSSLPIYMVLNIFLSDDRKRKFITLGLFLFFGLLFSLLLSQLSILFNIPVVGELAAKLQYYNNIADRNSTEAGNTFLKYMFVMLVGFWFFGPKSGDLEKIKKFFYLACMSYLFLLPIPLLSSRIFLVMSAVALGYFMFFAFYRISNVYRVLLILYFIVRVVTLGPYYSERMDGFDLWYSYPWYSTEALYYIYAL</sequence>
<feature type="transmembrane region" description="Helical" evidence="1">
    <location>
        <begin position="359"/>
        <end position="377"/>
    </location>
</feature>
<dbReference type="Proteomes" id="UP000639004">
    <property type="component" value="Unassembled WGS sequence"/>
</dbReference>
<proteinExistence type="predicted"/>